<feature type="binding site" evidence="11">
    <location>
        <position position="32"/>
    </location>
    <ligand>
        <name>S-adenosyl-L-methionine</name>
        <dbReference type="ChEBI" id="CHEBI:59789"/>
    </ligand>
</feature>
<dbReference type="GO" id="GO:0006391">
    <property type="term" value="P:transcription initiation at mitochondrial promoter"/>
    <property type="evidence" value="ECO:0007669"/>
    <property type="project" value="TreeGrafter"/>
</dbReference>
<dbReference type="GO" id="GO:0005759">
    <property type="term" value="C:mitochondrial matrix"/>
    <property type="evidence" value="ECO:0007669"/>
    <property type="project" value="TreeGrafter"/>
</dbReference>
<dbReference type="KEGG" id="osn:115218444"/>
<keyword evidence="3 11" id="KW-0489">Methyltransferase</keyword>
<comment type="similarity">
    <text evidence="11 12">Belongs to the class I-like SAM-binding methyltransferase superfamily. rRNA adenine N(6)-methyltransferase family.</text>
</comment>
<evidence type="ECO:0000256" key="8">
    <source>
        <dbReference type="ARBA" id="ARBA00023015"/>
    </source>
</evidence>
<evidence type="ECO:0000256" key="3">
    <source>
        <dbReference type="ARBA" id="ARBA00022603"/>
    </source>
</evidence>
<dbReference type="InterPro" id="IPR023165">
    <property type="entry name" value="rRNA_Ade_diMease-like_C"/>
</dbReference>
<keyword evidence="10" id="KW-0804">Transcription</keyword>
<feature type="domain" description="Ribosomal RNA adenine methylase transferase N-terminal" evidence="13">
    <location>
        <begin position="37"/>
        <end position="227"/>
    </location>
</feature>
<dbReference type="Gene3D" id="3.40.50.150">
    <property type="entry name" value="Vaccinia Virus protein VP39"/>
    <property type="match status" value="1"/>
</dbReference>
<dbReference type="SMART" id="SM00650">
    <property type="entry name" value="rADc"/>
    <property type="match status" value="1"/>
</dbReference>
<reference evidence="15" key="1">
    <citation type="submission" date="2025-08" db="UniProtKB">
        <authorList>
            <consortium name="RefSeq"/>
        </authorList>
    </citation>
    <scope>IDENTIFICATION</scope>
</reference>
<dbReference type="EC" id="2.1.1.-" evidence="12"/>
<evidence type="ECO:0000256" key="4">
    <source>
        <dbReference type="ARBA" id="ARBA00022679"/>
    </source>
</evidence>
<dbReference type="PANTHER" id="PTHR11727">
    <property type="entry name" value="DIMETHYLADENOSINE TRANSFERASE"/>
    <property type="match status" value="1"/>
</dbReference>
<evidence type="ECO:0000256" key="1">
    <source>
        <dbReference type="ARBA" id="ARBA00004173"/>
    </source>
</evidence>
<organism evidence="14 15">
    <name type="scientific">Octopus sinensis</name>
    <name type="common">East Asian common octopus</name>
    <dbReference type="NCBI Taxonomy" id="2607531"/>
    <lineage>
        <taxon>Eukaryota</taxon>
        <taxon>Metazoa</taxon>
        <taxon>Spiralia</taxon>
        <taxon>Lophotrochozoa</taxon>
        <taxon>Mollusca</taxon>
        <taxon>Cephalopoda</taxon>
        <taxon>Coleoidea</taxon>
        <taxon>Octopodiformes</taxon>
        <taxon>Octopoda</taxon>
        <taxon>Incirrata</taxon>
        <taxon>Octopodidae</taxon>
        <taxon>Octopus</taxon>
    </lineage>
</organism>
<feature type="binding site" evidence="11">
    <location>
        <position position="134"/>
    </location>
    <ligand>
        <name>S-adenosyl-L-methionine</name>
        <dbReference type="ChEBI" id="CHEBI:59789"/>
    </ligand>
</feature>
<dbReference type="PROSITE" id="PS01131">
    <property type="entry name" value="RRNA_A_DIMETH"/>
    <property type="match status" value="1"/>
</dbReference>
<evidence type="ECO:0000256" key="2">
    <source>
        <dbReference type="ARBA" id="ARBA00022552"/>
    </source>
</evidence>
<dbReference type="InterPro" id="IPR020596">
    <property type="entry name" value="rRNA_Ade_Mease_Trfase_CS"/>
</dbReference>
<feature type="binding site" evidence="11">
    <location>
        <position position="30"/>
    </location>
    <ligand>
        <name>S-adenosyl-L-methionine</name>
        <dbReference type="ChEBI" id="CHEBI:59789"/>
    </ligand>
</feature>
<dbReference type="PANTHER" id="PTHR11727:SF17">
    <property type="entry name" value="DIMETHYLADENOSINE TRANSFERASE 1, MITOCHONDRIAL"/>
    <property type="match status" value="1"/>
</dbReference>
<dbReference type="CDD" id="cd02440">
    <property type="entry name" value="AdoMet_MTases"/>
    <property type="match status" value="1"/>
</dbReference>
<dbReference type="GO" id="GO:0034246">
    <property type="term" value="F:mitochondrial transcription factor activity"/>
    <property type="evidence" value="ECO:0007669"/>
    <property type="project" value="TreeGrafter"/>
</dbReference>
<dbReference type="Gene3D" id="1.10.8.100">
    <property type="entry name" value="Ribosomal RNA adenine dimethylase-like, domain 2"/>
    <property type="match status" value="1"/>
</dbReference>
<proteinExistence type="inferred from homology"/>
<dbReference type="Pfam" id="PF00398">
    <property type="entry name" value="RrnaAD"/>
    <property type="match status" value="1"/>
</dbReference>
<gene>
    <name evidence="15" type="primary">LOC115218444</name>
</gene>
<dbReference type="GO" id="GO:0000179">
    <property type="term" value="F:rRNA (adenine-N6,N6-)-dimethyltransferase activity"/>
    <property type="evidence" value="ECO:0007669"/>
    <property type="project" value="UniProtKB-UniRule"/>
</dbReference>
<evidence type="ECO:0000256" key="10">
    <source>
        <dbReference type="ARBA" id="ARBA00023163"/>
    </source>
</evidence>
<keyword evidence="4 11" id="KW-0808">Transferase</keyword>
<dbReference type="InterPro" id="IPR020598">
    <property type="entry name" value="rRNA_Ade_methylase_Trfase_N"/>
</dbReference>
<protein>
    <recommendedName>
        <fullName evidence="12">rRNA adenine N(6)-methyltransferase</fullName>
        <ecNumber evidence="12">2.1.1.-</ecNumber>
    </recommendedName>
</protein>
<name>A0A6P7T129_9MOLL</name>
<evidence type="ECO:0000256" key="6">
    <source>
        <dbReference type="ARBA" id="ARBA00022884"/>
    </source>
</evidence>
<dbReference type="Proteomes" id="UP000515154">
    <property type="component" value="Linkage group LG13"/>
</dbReference>
<keyword evidence="6 11" id="KW-0694">RNA-binding</keyword>
<dbReference type="InterPro" id="IPR029063">
    <property type="entry name" value="SAM-dependent_MTases_sf"/>
</dbReference>
<keyword evidence="7" id="KW-0809">Transit peptide</keyword>
<dbReference type="InterPro" id="IPR011530">
    <property type="entry name" value="rRNA_adenine_dimethylase"/>
</dbReference>
<dbReference type="GO" id="GO:0003723">
    <property type="term" value="F:RNA binding"/>
    <property type="evidence" value="ECO:0007669"/>
    <property type="project" value="UniProtKB-UniRule"/>
</dbReference>
<evidence type="ECO:0000259" key="13">
    <source>
        <dbReference type="SMART" id="SM00650"/>
    </source>
</evidence>
<dbReference type="FunFam" id="1.10.8.100:FF:000006">
    <property type="entry name" value="rRNA adenine N(6)-methyltransferase"/>
    <property type="match status" value="1"/>
</dbReference>
<dbReference type="InterPro" id="IPR001737">
    <property type="entry name" value="KsgA/Erm"/>
</dbReference>
<keyword evidence="8" id="KW-0805">Transcription regulation</keyword>
<evidence type="ECO:0000256" key="11">
    <source>
        <dbReference type="PROSITE-ProRule" id="PRU01026"/>
    </source>
</evidence>
<dbReference type="FunFam" id="3.40.50.150:FF:000109">
    <property type="entry name" value="rRNA adenine N(6)-methyltransferase"/>
    <property type="match status" value="1"/>
</dbReference>
<dbReference type="RefSeq" id="XP_029644125.1">
    <property type="nucleotide sequence ID" value="XM_029788265.2"/>
</dbReference>
<keyword evidence="14" id="KW-1185">Reference proteome</keyword>
<evidence type="ECO:0000256" key="7">
    <source>
        <dbReference type="ARBA" id="ARBA00022946"/>
    </source>
</evidence>
<feature type="binding site" evidence="11">
    <location>
        <position position="79"/>
    </location>
    <ligand>
        <name>S-adenosyl-L-methionine</name>
        <dbReference type="ChEBI" id="CHEBI:59789"/>
    </ligand>
</feature>
<feature type="binding site" evidence="11">
    <location>
        <position position="104"/>
    </location>
    <ligand>
        <name>S-adenosyl-L-methionine</name>
        <dbReference type="ChEBI" id="CHEBI:59789"/>
    </ligand>
</feature>
<comment type="subcellular location">
    <subcellularLocation>
        <location evidence="1">Mitochondrion</location>
    </subcellularLocation>
</comment>
<evidence type="ECO:0000256" key="12">
    <source>
        <dbReference type="RuleBase" id="RU362106"/>
    </source>
</evidence>
<evidence type="ECO:0000256" key="9">
    <source>
        <dbReference type="ARBA" id="ARBA00023128"/>
    </source>
</evidence>
<dbReference type="AlphaFoldDB" id="A0A6P7T129"/>
<accession>A0A6P7T129</accession>
<dbReference type="PROSITE" id="PS51689">
    <property type="entry name" value="SAM_RNA_A_N6_MT"/>
    <property type="match status" value="1"/>
</dbReference>
<keyword evidence="2 12" id="KW-0698">rRNA processing</keyword>
<feature type="binding site" evidence="11">
    <location>
        <position position="57"/>
    </location>
    <ligand>
        <name>S-adenosyl-L-methionine</name>
        <dbReference type="ChEBI" id="CHEBI:59789"/>
    </ligand>
</feature>
<keyword evidence="5 11" id="KW-0949">S-adenosyl-L-methionine</keyword>
<dbReference type="NCBIfam" id="TIGR00755">
    <property type="entry name" value="ksgA"/>
    <property type="match status" value="1"/>
</dbReference>
<keyword evidence="9" id="KW-0496">Mitochondrion</keyword>
<sequence length="338" mass="38978">MSAKKLPPILTVKEILRLYKIQARKNLSQNFLLDMNMVRKIVRSASFIKDHHVVEVGPGPGGITQALLQANCKHLTVIEKDSRFMPALKMLGTVYENMDIIHGDILKFDMERLFPEELKTPWASKPPPIHIIGNLPFNVSTPLIIRWLRDISYQRGAWSYGRTRLTLTFQKEVAERMVAPIASDERCRLSMMCQHLCNVKLNFIIPGKVFVPAPEVDVGVVSFVPLIEPKIKLPFELVEKVMRHVFHHRNKKCRYGIRTLFPKEHWYFAEEILEKSAINPIVPSYKLSMEELDKICHAYNDICKTVPGIISYDYRATPVERIVKEQEITSLILAQDHI</sequence>
<dbReference type="SUPFAM" id="SSF53335">
    <property type="entry name" value="S-adenosyl-L-methionine-dependent methyltransferases"/>
    <property type="match status" value="1"/>
</dbReference>
<evidence type="ECO:0000313" key="15">
    <source>
        <dbReference type="RefSeq" id="XP_029644125.1"/>
    </source>
</evidence>
<evidence type="ECO:0000313" key="14">
    <source>
        <dbReference type="Proteomes" id="UP000515154"/>
    </source>
</evidence>
<evidence type="ECO:0000256" key="5">
    <source>
        <dbReference type="ARBA" id="ARBA00022691"/>
    </source>
</evidence>